<dbReference type="PANTHER" id="PTHR37984:SF5">
    <property type="entry name" value="PROTEIN NYNRIN-LIKE"/>
    <property type="match status" value="1"/>
</dbReference>
<keyword evidence="3" id="KW-0511">Multifunctional enzyme</keyword>
<reference evidence="6" key="2">
    <citation type="submission" date="2016-06" db="EMBL/GenBank/DDBJ databases">
        <title>The genome of a short-lived fish provides insights into sex chromosome evolution and the genetic control of aging.</title>
        <authorList>
            <person name="Reichwald K."/>
            <person name="Felder M."/>
            <person name="Petzold A."/>
            <person name="Koch P."/>
            <person name="Groth M."/>
            <person name="Platzer M."/>
        </authorList>
    </citation>
    <scope>NUCLEOTIDE SEQUENCE</scope>
    <source>
        <tissue evidence="6">Brain</tissue>
    </source>
</reference>
<feature type="domain" description="Reverse transcriptase/retrotransposon-derived protein RNase H-like" evidence="5">
    <location>
        <begin position="73"/>
        <end position="139"/>
    </location>
</feature>
<dbReference type="AlphaFoldDB" id="A0A1A8KZA0"/>
<comment type="similarity">
    <text evidence="1">Belongs to the beta type-B retroviral polymerase family. HERV class-II K(HML-2) pol subfamily.</text>
</comment>
<dbReference type="InterPro" id="IPR043502">
    <property type="entry name" value="DNA/RNA_pol_sf"/>
</dbReference>
<evidence type="ECO:0000259" key="4">
    <source>
        <dbReference type="Pfam" id="PF00078"/>
    </source>
</evidence>
<feature type="domain" description="Reverse transcriptase" evidence="4">
    <location>
        <begin position="1"/>
        <end position="70"/>
    </location>
</feature>
<dbReference type="PANTHER" id="PTHR37984">
    <property type="entry name" value="PROTEIN CBG26694"/>
    <property type="match status" value="1"/>
</dbReference>
<evidence type="ECO:0000256" key="2">
    <source>
        <dbReference type="ARBA" id="ARBA00012180"/>
    </source>
</evidence>
<protein>
    <recommendedName>
        <fullName evidence="2">ribonuclease H</fullName>
        <ecNumber evidence="2">3.1.26.4</ecNumber>
    </recommendedName>
</protein>
<gene>
    <name evidence="6" type="primary">BX539340.1</name>
</gene>
<dbReference type="EMBL" id="HAEF01000141">
    <property type="protein sequence ID" value="SBR37523.1"/>
    <property type="molecule type" value="Transcribed_RNA"/>
</dbReference>
<organism evidence="6">
    <name type="scientific">Nothobranchius pienaari</name>
    <dbReference type="NCBI Taxonomy" id="704102"/>
    <lineage>
        <taxon>Eukaryota</taxon>
        <taxon>Metazoa</taxon>
        <taxon>Chordata</taxon>
        <taxon>Craniata</taxon>
        <taxon>Vertebrata</taxon>
        <taxon>Euteleostomi</taxon>
        <taxon>Actinopterygii</taxon>
        <taxon>Neopterygii</taxon>
        <taxon>Teleostei</taxon>
        <taxon>Neoteleostei</taxon>
        <taxon>Acanthomorphata</taxon>
        <taxon>Ovalentaria</taxon>
        <taxon>Atherinomorphae</taxon>
        <taxon>Cyprinodontiformes</taxon>
        <taxon>Nothobranchiidae</taxon>
        <taxon>Nothobranchius</taxon>
    </lineage>
</organism>
<dbReference type="InterPro" id="IPR043128">
    <property type="entry name" value="Rev_trsase/Diguanyl_cyclase"/>
</dbReference>
<evidence type="ECO:0000256" key="3">
    <source>
        <dbReference type="ARBA" id="ARBA00023268"/>
    </source>
</evidence>
<evidence type="ECO:0000313" key="6">
    <source>
        <dbReference type="EMBL" id="SBR37523.1"/>
    </source>
</evidence>
<dbReference type="Pfam" id="PF17919">
    <property type="entry name" value="RT_RNaseH_2"/>
    <property type="match status" value="1"/>
</dbReference>
<dbReference type="SUPFAM" id="SSF56672">
    <property type="entry name" value="DNA/RNA polymerases"/>
    <property type="match status" value="1"/>
</dbReference>
<evidence type="ECO:0000259" key="5">
    <source>
        <dbReference type="Pfam" id="PF17919"/>
    </source>
</evidence>
<reference evidence="6" key="1">
    <citation type="submission" date="2016-05" db="EMBL/GenBank/DDBJ databases">
        <authorList>
            <person name="Lavstsen T."/>
            <person name="Jespersen J.S."/>
        </authorList>
    </citation>
    <scope>NUCLEOTIDE SEQUENCE</scope>
    <source>
        <tissue evidence="6">Brain</tissue>
    </source>
</reference>
<name>A0A1A8KZA0_9TELE</name>
<sequence length="141" mass="15678">MRNAPATFQRLINTVISGMEHCNAYLDDIVVHLSTWNEHIATLKELFSRLDAANLTVNLAKTDFVKAMVSFNWTVATQGAFENCKMLLSTAPVLQAPDLTRPFKLEIDASVVGMGAVPLQEDDASLDHPVSYFSKKFAKYQ</sequence>
<dbReference type="EC" id="3.1.26.4" evidence="2"/>
<dbReference type="Gene3D" id="3.30.70.270">
    <property type="match status" value="1"/>
</dbReference>
<proteinExistence type="inferred from homology"/>
<dbReference type="Pfam" id="PF00078">
    <property type="entry name" value="RVT_1"/>
    <property type="match status" value="1"/>
</dbReference>
<accession>A0A1A8KZA0</accession>
<dbReference type="InterPro" id="IPR000477">
    <property type="entry name" value="RT_dom"/>
</dbReference>
<evidence type="ECO:0000256" key="1">
    <source>
        <dbReference type="ARBA" id="ARBA00010879"/>
    </source>
</evidence>
<dbReference type="InterPro" id="IPR041577">
    <property type="entry name" value="RT_RNaseH_2"/>
</dbReference>
<dbReference type="GO" id="GO:0004523">
    <property type="term" value="F:RNA-DNA hybrid ribonuclease activity"/>
    <property type="evidence" value="ECO:0007669"/>
    <property type="project" value="UniProtKB-EC"/>
</dbReference>
<dbReference type="InterPro" id="IPR050951">
    <property type="entry name" value="Retrovirus_Pol_polyprotein"/>
</dbReference>